<proteinExistence type="predicted"/>
<dbReference type="Pfam" id="PF23156">
    <property type="entry name" value="DUF7054"/>
    <property type="match status" value="1"/>
</dbReference>
<dbReference type="AlphaFoldDB" id="A0A4P1R744"/>
<sequence>MPLPTTKNHHRNNGRLGENTMSATQLRRPRTVPDLVSYGNKYVGTVVPEGIPRQPPKVLLKVTVLGSLAAVQVLMRPESSVADLVEGALRQYVKEGRRPILPSMKGFDFDLHYSQFSLESLDRDEKLIDLGSRNFFMCPRKSVSAVEGGGGGREDYMTTPFASCANEVSKVRQGGNRDAAGFGWFKLMHFLLP</sequence>
<evidence type="ECO:0000256" key="1">
    <source>
        <dbReference type="SAM" id="MobiDB-lite"/>
    </source>
</evidence>
<dbReference type="OrthoDB" id="651546at2759"/>
<dbReference type="Proteomes" id="UP000188354">
    <property type="component" value="Chromosome LG10"/>
</dbReference>
<accession>A0A4P1R744</accession>
<feature type="domain" description="DUF7054" evidence="2">
    <location>
        <begin position="55"/>
        <end position="138"/>
    </location>
</feature>
<gene>
    <name evidence="3" type="ORF">TanjilG_30171</name>
</gene>
<dbReference type="EMBL" id="CM007370">
    <property type="protein sequence ID" value="OIW03895.1"/>
    <property type="molecule type" value="Genomic_DNA"/>
</dbReference>
<reference evidence="3 4" key="1">
    <citation type="journal article" date="2017" name="Plant Biotechnol. J.">
        <title>A comprehensive draft genome sequence for lupin (Lupinus angustifolius), an emerging health food: insights into plant-microbe interactions and legume evolution.</title>
        <authorList>
            <person name="Hane J.K."/>
            <person name="Ming Y."/>
            <person name="Kamphuis L.G."/>
            <person name="Nelson M.N."/>
            <person name="Garg G."/>
            <person name="Atkins C.A."/>
            <person name="Bayer P.E."/>
            <person name="Bravo A."/>
            <person name="Bringans S."/>
            <person name="Cannon S."/>
            <person name="Edwards D."/>
            <person name="Foley R."/>
            <person name="Gao L.L."/>
            <person name="Harrison M.J."/>
            <person name="Huang W."/>
            <person name="Hurgobin B."/>
            <person name="Li S."/>
            <person name="Liu C.W."/>
            <person name="McGrath A."/>
            <person name="Morahan G."/>
            <person name="Murray J."/>
            <person name="Weller J."/>
            <person name="Jian J."/>
            <person name="Singh K.B."/>
        </authorList>
    </citation>
    <scope>NUCLEOTIDE SEQUENCE [LARGE SCALE GENOMIC DNA]</scope>
    <source>
        <strain evidence="4">cv. Tanjil</strain>
        <tissue evidence="3">Whole plant</tissue>
    </source>
</reference>
<dbReference type="InterPro" id="IPR055482">
    <property type="entry name" value="DUF7054"/>
</dbReference>
<feature type="region of interest" description="Disordered" evidence="1">
    <location>
        <begin position="1"/>
        <end position="26"/>
    </location>
</feature>
<organism evidence="3 4">
    <name type="scientific">Lupinus angustifolius</name>
    <name type="common">Narrow-leaved blue lupine</name>
    <dbReference type="NCBI Taxonomy" id="3871"/>
    <lineage>
        <taxon>Eukaryota</taxon>
        <taxon>Viridiplantae</taxon>
        <taxon>Streptophyta</taxon>
        <taxon>Embryophyta</taxon>
        <taxon>Tracheophyta</taxon>
        <taxon>Spermatophyta</taxon>
        <taxon>Magnoliopsida</taxon>
        <taxon>eudicotyledons</taxon>
        <taxon>Gunneridae</taxon>
        <taxon>Pentapetalae</taxon>
        <taxon>rosids</taxon>
        <taxon>fabids</taxon>
        <taxon>Fabales</taxon>
        <taxon>Fabaceae</taxon>
        <taxon>Papilionoideae</taxon>
        <taxon>50 kb inversion clade</taxon>
        <taxon>genistoids sensu lato</taxon>
        <taxon>core genistoids</taxon>
        <taxon>Genisteae</taxon>
        <taxon>Lupinus</taxon>
    </lineage>
</organism>
<dbReference type="PANTHER" id="PTHR33270:SF46">
    <property type="match status" value="1"/>
</dbReference>
<dbReference type="STRING" id="3871.A0A4P1R744"/>
<dbReference type="Gramene" id="OIW03895">
    <property type="protein sequence ID" value="OIW03895"/>
    <property type="gene ID" value="TanjilG_30171"/>
</dbReference>
<evidence type="ECO:0000313" key="3">
    <source>
        <dbReference type="EMBL" id="OIW03895.1"/>
    </source>
</evidence>
<evidence type="ECO:0000313" key="4">
    <source>
        <dbReference type="Proteomes" id="UP000188354"/>
    </source>
</evidence>
<keyword evidence="4" id="KW-1185">Reference proteome</keyword>
<dbReference type="PANTHER" id="PTHR33270">
    <property type="entry name" value="BNAC05G50380D PROTEIN"/>
    <property type="match status" value="1"/>
</dbReference>
<protein>
    <recommendedName>
        <fullName evidence="2">DUF7054 domain-containing protein</fullName>
    </recommendedName>
</protein>
<name>A0A4P1R744_LUPAN</name>
<evidence type="ECO:0000259" key="2">
    <source>
        <dbReference type="Pfam" id="PF23156"/>
    </source>
</evidence>
<dbReference type="InterPro" id="IPR040358">
    <property type="entry name" value="At4g22758-like"/>
</dbReference>
<dbReference type="KEGG" id="lang:109358563"/>